<name>A0ABS2ENG6_9LACO</name>
<protein>
    <submittedName>
        <fullName evidence="1">Uncharacterized protein</fullName>
    </submittedName>
</protein>
<evidence type="ECO:0000313" key="1">
    <source>
        <dbReference type="EMBL" id="MBM6753621.1"/>
    </source>
</evidence>
<keyword evidence="2" id="KW-1185">Reference proteome</keyword>
<sequence length="136" mass="15114">MQNNLPIPIDIFAYQEGATLPDKLVVRDPEAETEFGIKVLVYHLTRVAGLKDGFAGINVFGNVIYEKRPENKLLFLIAYNEAGEVIGFASETTLKAGTDESEIDADLYFPASERVAQILIRPALDPEINRAAEDRF</sequence>
<dbReference type="RefSeq" id="WP_204776068.1">
    <property type="nucleotide sequence ID" value="NZ_JACJJQ010000007.1"/>
</dbReference>
<organism evidence="1 2">
    <name type="scientific">Limosilactobacillus alvi</name>
    <dbReference type="NCBI Taxonomy" id="990412"/>
    <lineage>
        <taxon>Bacteria</taxon>
        <taxon>Bacillati</taxon>
        <taxon>Bacillota</taxon>
        <taxon>Bacilli</taxon>
        <taxon>Lactobacillales</taxon>
        <taxon>Lactobacillaceae</taxon>
        <taxon>Limosilactobacillus</taxon>
    </lineage>
</organism>
<accession>A0ABS2ENG6</accession>
<gene>
    <name evidence="1" type="ORF">H5993_02415</name>
</gene>
<dbReference type="EMBL" id="JACJJQ010000007">
    <property type="protein sequence ID" value="MBM6753621.1"/>
    <property type="molecule type" value="Genomic_DNA"/>
</dbReference>
<evidence type="ECO:0000313" key="2">
    <source>
        <dbReference type="Proteomes" id="UP000776629"/>
    </source>
</evidence>
<comment type="caution">
    <text evidence="1">The sequence shown here is derived from an EMBL/GenBank/DDBJ whole genome shotgun (WGS) entry which is preliminary data.</text>
</comment>
<proteinExistence type="predicted"/>
<dbReference type="Proteomes" id="UP000776629">
    <property type="component" value="Unassembled WGS sequence"/>
</dbReference>
<reference evidence="1 2" key="1">
    <citation type="journal article" date="2021" name="Sci. Rep.">
        <title>The distribution of antibiotic resistance genes in chicken gut microbiota commensals.</title>
        <authorList>
            <person name="Juricova H."/>
            <person name="Matiasovicova J."/>
            <person name="Kubasova T."/>
            <person name="Cejkova D."/>
            <person name="Rychlik I."/>
        </authorList>
    </citation>
    <scope>NUCLEOTIDE SEQUENCE [LARGE SCALE GENOMIC DNA]</scope>
    <source>
        <strain evidence="1 2">An810</strain>
    </source>
</reference>